<accession>A0AAD7JT15</accession>
<evidence type="ECO:0000256" key="1">
    <source>
        <dbReference type="SAM" id="MobiDB-lite"/>
    </source>
</evidence>
<reference evidence="2" key="1">
    <citation type="submission" date="2023-03" db="EMBL/GenBank/DDBJ databases">
        <title>Massive genome expansion in bonnet fungi (Mycena s.s.) driven by repeated elements and novel gene families across ecological guilds.</title>
        <authorList>
            <consortium name="Lawrence Berkeley National Laboratory"/>
            <person name="Harder C.B."/>
            <person name="Miyauchi S."/>
            <person name="Viragh M."/>
            <person name="Kuo A."/>
            <person name="Thoen E."/>
            <person name="Andreopoulos B."/>
            <person name="Lu D."/>
            <person name="Skrede I."/>
            <person name="Drula E."/>
            <person name="Henrissat B."/>
            <person name="Morin E."/>
            <person name="Kohler A."/>
            <person name="Barry K."/>
            <person name="LaButti K."/>
            <person name="Morin E."/>
            <person name="Salamov A."/>
            <person name="Lipzen A."/>
            <person name="Mereny Z."/>
            <person name="Hegedus B."/>
            <person name="Baldrian P."/>
            <person name="Stursova M."/>
            <person name="Weitz H."/>
            <person name="Taylor A."/>
            <person name="Grigoriev I.V."/>
            <person name="Nagy L.G."/>
            <person name="Martin F."/>
            <person name="Kauserud H."/>
        </authorList>
    </citation>
    <scope>NUCLEOTIDE SEQUENCE</scope>
    <source>
        <strain evidence="2">CBHHK188m</strain>
    </source>
</reference>
<dbReference type="AlphaFoldDB" id="A0AAD7JT15"/>
<organism evidence="2 3">
    <name type="scientific">Mycena maculata</name>
    <dbReference type="NCBI Taxonomy" id="230809"/>
    <lineage>
        <taxon>Eukaryota</taxon>
        <taxon>Fungi</taxon>
        <taxon>Dikarya</taxon>
        <taxon>Basidiomycota</taxon>
        <taxon>Agaricomycotina</taxon>
        <taxon>Agaricomycetes</taxon>
        <taxon>Agaricomycetidae</taxon>
        <taxon>Agaricales</taxon>
        <taxon>Marasmiineae</taxon>
        <taxon>Mycenaceae</taxon>
        <taxon>Mycena</taxon>
    </lineage>
</organism>
<sequence length="209" mass="22985">MPDLHTSTFDTTFVQMHATCDSAQCDGDSGPHSDSPHRISPTSLAPDELRRQIPDSSPPNGHPLNTSTVHRAPPPTPSETDTRSSRDSLPDDEFVQRLRIRLLSFGNDKGGIMQQTEKSCSTLTESIRKPPPNLRPRPIELVVRRFSDAQGRDRSVNNRVREAGFSRYSPGRRAVYTGGKGGGTCHKGTRVAFAAAFQWHLLGTCHGLM</sequence>
<protein>
    <submittedName>
        <fullName evidence="2">Uncharacterized protein</fullName>
    </submittedName>
</protein>
<comment type="caution">
    <text evidence="2">The sequence shown here is derived from an EMBL/GenBank/DDBJ whole genome shotgun (WGS) entry which is preliminary data.</text>
</comment>
<dbReference type="EMBL" id="JARJLG010000021">
    <property type="protein sequence ID" value="KAJ7771307.1"/>
    <property type="molecule type" value="Genomic_DNA"/>
</dbReference>
<keyword evidence="3" id="KW-1185">Reference proteome</keyword>
<feature type="region of interest" description="Disordered" evidence="1">
    <location>
        <begin position="24"/>
        <end position="93"/>
    </location>
</feature>
<name>A0AAD7JT15_9AGAR</name>
<evidence type="ECO:0000313" key="2">
    <source>
        <dbReference type="EMBL" id="KAJ7771307.1"/>
    </source>
</evidence>
<proteinExistence type="predicted"/>
<gene>
    <name evidence="2" type="ORF">DFH07DRAFT_768276</name>
</gene>
<feature type="compositionally biased region" description="Basic and acidic residues" evidence="1">
    <location>
        <begin position="80"/>
        <end position="89"/>
    </location>
</feature>
<evidence type="ECO:0000313" key="3">
    <source>
        <dbReference type="Proteomes" id="UP001215280"/>
    </source>
</evidence>
<dbReference type="Proteomes" id="UP001215280">
    <property type="component" value="Unassembled WGS sequence"/>
</dbReference>